<evidence type="ECO:0000256" key="1">
    <source>
        <dbReference type="ARBA" id="ARBA00023015"/>
    </source>
</evidence>
<gene>
    <name evidence="5" type="ORF">SJ05684_b49070</name>
</gene>
<protein>
    <submittedName>
        <fullName evidence="5">Transcriptional regulator, GntR family</fullName>
    </submittedName>
</protein>
<keyword evidence="2" id="KW-0238">DNA-binding</keyword>
<dbReference type="PROSITE" id="PS50949">
    <property type="entry name" value="HTH_GNTR"/>
    <property type="match status" value="1"/>
</dbReference>
<dbReference type="Gene3D" id="1.10.10.10">
    <property type="entry name" value="Winged helix-like DNA-binding domain superfamily/Winged helix DNA-binding domain"/>
    <property type="match status" value="1"/>
</dbReference>
<proteinExistence type="predicted"/>
<dbReference type="EMBL" id="CP023068">
    <property type="protein sequence ID" value="ASY65889.1"/>
    <property type="molecule type" value="Genomic_DNA"/>
</dbReference>
<dbReference type="STRING" id="716928.GCA_000261485_04527"/>
<dbReference type="Gene3D" id="1.20.120.530">
    <property type="entry name" value="GntR ligand-binding domain-like"/>
    <property type="match status" value="1"/>
</dbReference>
<keyword evidence="6" id="KW-1185">Reference proteome</keyword>
<keyword evidence="3" id="KW-0804">Transcription</keyword>
<dbReference type="SUPFAM" id="SSF48008">
    <property type="entry name" value="GntR ligand-binding domain-like"/>
    <property type="match status" value="1"/>
</dbReference>
<dbReference type="GO" id="GO:0003677">
    <property type="term" value="F:DNA binding"/>
    <property type="evidence" value="ECO:0007669"/>
    <property type="project" value="UniProtKB-KW"/>
</dbReference>
<name>A0A249PKQ2_9HYPH</name>
<dbReference type="PANTHER" id="PTHR43537:SF5">
    <property type="entry name" value="UXU OPERON TRANSCRIPTIONAL REGULATOR"/>
    <property type="match status" value="1"/>
</dbReference>
<keyword evidence="5" id="KW-0614">Plasmid</keyword>
<dbReference type="PRINTS" id="PR00035">
    <property type="entry name" value="HTHGNTR"/>
</dbReference>
<evidence type="ECO:0000256" key="3">
    <source>
        <dbReference type="ARBA" id="ARBA00023163"/>
    </source>
</evidence>
<dbReference type="InterPro" id="IPR036390">
    <property type="entry name" value="WH_DNA-bd_sf"/>
</dbReference>
<dbReference type="eggNOG" id="COG2186">
    <property type="taxonomic scope" value="Bacteria"/>
</dbReference>
<geneLocation type="plasmid" evidence="6">
    <name>psj05684b</name>
</geneLocation>
<dbReference type="PANTHER" id="PTHR43537">
    <property type="entry name" value="TRANSCRIPTIONAL REGULATOR, GNTR FAMILY"/>
    <property type="match status" value="1"/>
</dbReference>
<dbReference type="Proteomes" id="UP000217211">
    <property type="component" value="Plasmid pSJ05684b"/>
</dbReference>
<evidence type="ECO:0000256" key="2">
    <source>
        <dbReference type="ARBA" id="ARBA00023125"/>
    </source>
</evidence>
<evidence type="ECO:0000313" key="5">
    <source>
        <dbReference type="EMBL" id="ASY65889.1"/>
    </source>
</evidence>
<reference evidence="5 6" key="1">
    <citation type="submission" date="2017-08" db="EMBL/GenBank/DDBJ databases">
        <title>Multipartite genome sequences of Sinorhizobium species nodulating soybeans.</title>
        <authorList>
            <person name="Tian C.F."/>
        </authorList>
    </citation>
    <scope>NUCLEOTIDE SEQUENCE [LARGE SCALE GENOMIC DNA]</scope>
    <source>
        <strain evidence="5 6">CCBAU 05684</strain>
        <plasmid evidence="6">psj05684b</plasmid>
    </source>
</reference>
<feature type="domain" description="HTH gntR-type" evidence="4">
    <location>
        <begin position="15"/>
        <end position="83"/>
    </location>
</feature>
<evidence type="ECO:0000259" key="4">
    <source>
        <dbReference type="PROSITE" id="PS50949"/>
    </source>
</evidence>
<dbReference type="InterPro" id="IPR000524">
    <property type="entry name" value="Tscrpt_reg_HTH_GntR"/>
</dbReference>
<dbReference type="Pfam" id="PF00392">
    <property type="entry name" value="GntR"/>
    <property type="match status" value="1"/>
</dbReference>
<dbReference type="InterPro" id="IPR011711">
    <property type="entry name" value="GntR_C"/>
</dbReference>
<dbReference type="CDD" id="cd07377">
    <property type="entry name" value="WHTH_GntR"/>
    <property type="match status" value="1"/>
</dbReference>
<accession>A0A249PKQ2</accession>
<dbReference type="Pfam" id="PF07729">
    <property type="entry name" value="FCD"/>
    <property type="match status" value="1"/>
</dbReference>
<dbReference type="InterPro" id="IPR008920">
    <property type="entry name" value="TF_FadR/GntR_C"/>
</dbReference>
<dbReference type="InterPro" id="IPR036388">
    <property type="entry name" value="WH-like_DNA-bd_sf"/>
</dbReference>
<dbReference type="KEGG" id="esj:SJ05684_b49070"/>
<dbReference type="GO" id="GO:0003700">
    <property type="term" value="F:DNA-binding transcription factor activity"/>
    <property type="evidence" value="ECO:0007669"/>
    <property type="project" value="InterPro"/>
</dbReference>
<dbReference type="SUPFAM" id="SSF46785">
    <property type="entry name" value="Winged helix' DNA-binding domain"/>
    <property type="match status" value="1"/>
</dbReference>
<dbReference type="SMART" id="SM00345">
    <property type="entry name" value="HTH_GNTR"/>
    <property type="match status" value="1"/>
</dbReference>
<dbReference type="SMART" id="SM00895">
    <property type="entry name" value="FCD"/>
    <property type="match status" value="1"/>
</dbReference>
<organism evidence="5 6">
    <name type="scientific">Sinorhizobium sojae CCBAU 05684</name>
    <dbReference type="NCBI Taxonomy" id="716928"/>
    <lineage>
        <taxon>Bacteria</taxon>
        <taxon>Pseudomonadati</taxon>
        <taxon>Pseudomonadota</taxon>
        <taxon>Alphaproteobacteria</taxon>
        <taxon>Hyphomicrobiales</taxon>
        <taxon>Rhizobiaceae</taxon>
        <taxon>Sinorhizobium/Ensifer group</taxon>
        <taxon>Sinorhizobium</taxon>
    </lineage>
</organism>
<sequence length="254" mass="28272">MAVSEKMMFSAVESRRLYRQVADQMRGLIERGELVPGSRLPAERDLAQKFGVSRPTIREALLVLEVEGFIDIRMGSGIYVAVRQTSASDVPPEDFEGPFELLRARAVVECAIAEEAARLARPEQIAILDGNLARMAAALEDRRRALAIDREFHVLVSSIIANQTLNRFVGSIHDMRMTPYFEKLASYFENAETWRAAMEEHRVIRDAIAAGDPSAARAAMRAHLDQSQLRLSASFGEETTDSTIPAAWRRVGGK</sequence>
<dbReference type="AlphaFoldDB" id="A0A249PKQ2"/>
<keyword evidence="1" id="KW-0805">Transcription regulation</keyword>
<evidence type="ECO:0000313" key="6">
    <source>
        <dbReference type="Proteomes" id="UP000217211"/>
    </source>
</evidence>